<dbReference type="SUPFAM" id="SSF52833">
    <property type="entry name" value="Thioredoxin-like"/>
    <property type="match status" value="1"/>
</dbReference>
<dbReference type="PROSITE" id="PS51354">
    <property type="entry name" value="GLUTAREDOXIN_2"/>
    <property type="match status" value="1"/>
</dbReference>
<dbReference type="InterPro" id="IPR004045">
    <property type="entry name" value="Glutathione_S-Trfase_N"/>
</dbReference>
<dbReference type="Pfam" id="PF13417">
    <property type="entry name" value="GST_N_3"/>
    <property type="match status" value="1"/>
</dbReference>
<dbReference type="Proteomes" id="UP000009073">
    <property type="component" value="Chromosome"/>
</dbReference>
<sequence length="91" mass="10185">MSLPAVSDLNRLSLYMRPSCPYCVRVADFCGQAEIALENRNIAEGIHLEALMTGGGKRQVPCLQIIDDQGQSHWLYESLDIIGYLKQQFAI</sequence>
<dbReference type="InterPro" id="IPR036249">
    <property type="entry name" value="Thioredoxin-like_sf"/>
</dbReference>
<gene>
    <name evidence="2" type="ordered locus">Tola_1287</name>
</gene>
<dbReference type="RefSeq" id="WP_012729503.1">
    <property type="nucleotide sequence ID" value="NC_012691.1"/>
</dbReference>
<dbReference type="STRING" id="595494.Tola_1287"/>
<dbReference type="HOGENOM" id="CLU_026126_8_0_6"/>
<accession>C4LE83</accession>
<dbReference type="KEGG" id="tau:Tola_1287"/>
<organism evidence="2 3">
    <name type="scientific">Tolumonas auensis (strain DSM 9187 / NBRC 110442 / TA 4)</name>
    <dbReference type="NCBI Taxonomy" id="595494"/>
    <lineage>
        <taxon>Bacteria</taxon>
        <taxon>Pseudomonadati</taxon>
        <taxon>Pseudomonadota</taxon>
        <taxon>Gammaproteobacteria</taxon>
        <taxon>Aeromonadales</taxon>
        <taxon>Aeromonadaceae</taxon>
        <taxon>Tolumonas</taxon>
    </lineage>
</organism>
<name>C4LE83_TOLAT</name>
<evidence type="ECO:0000313" key="2">
    <source>
        <dbReference type="EMBL" id="ACQ92904.1"/>
    </source>
</evidence>
<protein>
    <submittedName>
        <fullName evidence="2">Glutaredoxin</fullName>
    </submittedName>
</protein>
<evidence type="ECO:0000313" key="3">
    <source>
        <dbReference type="Proteomes" id="UP000009073"/>
    </source>
</evidence>
<keyword evidence="3" id="KW-1185">Reference proteome</keyword>
<dbReference type="eggNOG" id="COG0625">
    <property type="taxonomic scope" value="Bacteria"/>
</dbReference>
<dbReference type="OrthoDB" id="9793736at2"/>
<feature type="domain" description="GST N-terminal" evidence="1">
    <location>
        <begin position="14"/>
        <end position="89"/>
    </location>
</feature>
<dbReference type="EMBL" id="CP001616">
    <property type="protein sequence ID" value="ACQ92904.1"/>
    <property type="molecule type" value="Genomic_DNA"/>
</dbReference>
<proteinExistence type="predicted"/>
<dbReference type="AlphaFoldDB" id="C4LE83"/>
<evidence type="ECO:0000259" key="1">
    <source>
        <dbReference type="Pfam" id="PF13417"/>
    </source>
</evidence>
<reference evidence="2 3" key="2">
    <citation type="journal article" date="2011" name="Stand. Genomic Sci.">
        <title>Complete genome sequence of Tolumonas auensis type strain (TA 4).</title>
        <authorList>
            <person name="Chertkov O."/>
            <person name="Copeland A."/>
            <person name="Lucas S."/>
            <person name="Lapidus A."/>
            <person name="Berry K.W."/>
            <person name="Detter J.C."/>
            <person name="Del Rio T.G."/>
            <person name="Hammon N."/>
            <person name="Dalin E."/>
            <person name="Tice H."/>
            <person name="Pitluck S."/>
            <person name="Richardson P."/>
            <person name="Bruce D."/>
            <person name="Goodwin L."/>
            <person name="Han C."/>
            <person name="Tapia R."/>
            <person name="Saunders E."/>
            <person name="Schmutz J."/>
            <person name="Brettin T."/>
            <person name="Larimer F."/>
            <person name="Land M."/>
            <person name="Hauser L."/>
            <person name="Spring S."/>
            <person name="Rohde M."/>
            <person name="Kyrpides N.C."/>
            <person name="Ivanova N."/>
            <person name="Goker M."/>
            <person name="Beller H.R."/>
            <person name="Klenk H.P."/>
            <person name="Woyke T."/>
        </authorList>
    </citation>
    <scope>NUCLEOTIDE SEQUENCE [LARGE SCALE GENOMIC DNA]</scope>
    <source>
        <strain evidence="3">DSM 9187 / TA4</strain>
    </source>
</reference>
<reference evidence="3" key="1">
    <citation type="submission" date="2009-05" db="EMBL/GenBank/DDBJ databases">
        <title>Complete sequence of Tolumonas auensis DSM 9187.</title>
        <authorList>
            <consortium name="US DOE Joint Genome Institute"/>
            <person name="Lucas S."/>
            <person name="Copeland A."/>
            <person name="Lapidus A."/>
            <person name="Glavina del Rio T."/>
            <person name="Tice H."/>
            <person name="Bruce D."/>
            <person name="Goodwin L."/>
            <person name="Pitluck S."/>
            <person name="Chertkov O."/>
            <person name="Brettin T."/>
            <person name="Detter J.C."/>
            <person name="Han C."/>
            <person name="Larimer F."/>
            <person name="Land M."/>
            <person name="Hauser L."/>
            <person name="Kyrpides N."/>
            <person name="Mikhailova N."/>
            <person name="Spring S."/>
            <person name="Beller H."/>
        </authorList>
    </citation>
    <scope>NUCLEOTIDE SEQUENCE [LARGE SCALE GENOMIC DNA]</scope>
    <source>
        <strain evidence="3">DSM 9187 / TA4</strain>
    </source>
</reference>
<dbReference type="Gene3D" id="3.40.30.10">
    <property type="entry name" value="Glutaredoxin"/>
    <property type="match status" value="1"/>
</dbReference>